<dbReference type="PRINTS" id="PR00119">
    <property type="entry name" value="CATATPASE"/>
</dbReference>
<evidence type="ECO:0000256" key="2">
    <source>
        <dbReference type="ARBA" id="ARBA00006024"/>
    </source>
</evidence>
<dbReference type="Gene3D" id="3.40.50.1000">
    <property type="entry name" value="HAD superfamily/HAD-like"/>
    <property type="match status" value="1"/>
</dbReference>
<evidence type="ECO:0000259" key="10">
    <source>
        <dbReference type="Pfam" id="PF00122"/>
    </source>
</evidence>
<comment type="similarity">
    <text evidence="2 8">Belongs to the cation transport ATPase (P-type) (TC 3.A.3) family. Type IB subfamily.</text>
</comment>
<evidence type="ECO:0000256" key="1">
    <source>
        <dbReference type="ARBA" id="ARBA00004651"/>
    </source>
</evidence>
<dbReference type="InterPro" id="IPR027256">
    <property type="entry name" value="P-typ_ATPase_IB"/>
</dbReference>
<dbReference type="SFLD" id="SFLDF00027">
    <property type="entry name" value="p-type_atpase"/>
    <property type="match status" value="1"/>
</dbReference>
<keyword evidence="12" id="KW-1185">Reference proteome</keyword>
<evidence type="ECO:0000313" key="12">
    <source>
        <dbReference type="Proteomes" id="UP000749311"/>
    </source>
</evidence>
<evidence type="ECO:0000256" key="9">
    <source>
        <dbReference type="SAM" id="MobiDB-lite"/>
    </source>
</evidence>
<dbReference type="Proteomes" id="UP000749311">
    <property type="component" value="Unassembled WGS sequence"/>
</dbReference>
<evidence type="ECO:0000256" key="5">
    <source>
        <dbReference type="ARBA" id="ARBA00022967"/>
    </source>
</evidence>
<keyword evidence="3 8" id="KW-0812">Transmembrane</keyword>
<dbReference type="SUPFAM" id="SSF56784">
    <property type="entry name" value="HAD-like"/>
    <property type="match status" value="1"/>
</dbReference>
<feature type="domain" description="P-type ATPase A" evidence="10">
    <location>
        <begin position="141"/>
        <end position="239"/>
    </location>
</feature>
<feature type="transmembrane region" description="Helical" evidence="8">
    <location>
        <begin position="280"/>
        <end position="306"/>
    </location>
</feature>
<dbReference type="InterPro" id="IPR059000">
    <property type="entry name" value="ATPase_P-type_domA"/>
</dbReference>
<dbReference type="InterPro" id="IPR023298">
    <property type="entry name" value="ATPase_P-typ_TM_dom_sf"/>
</dbReference>
<dbReference type="SUPFAM" id="SSF81653">
    <property type="entry name" value="Calcium ATPase, transduction domain A"/>
    <property type="match status" value="1"/>
</dbReference>
<protein>
    <submittedName>
        <fullName evidence="11">Heavy metal translocating P-type ATPase</fullName>
    </submittedName>
</protein>
<dbReference type="PROSITE" id="PS01229">
    <property type="entry name" value="COF_2"/>
    <property type="match status" value="1"/>
</dbReference>
<dbReference type="Pfam" id="PF00702">
    <property type="entry name" value="Hydrolase"/>
    <property type="match status" value="1"/>
</dbReference>
<evidence type="ECO:0000256" key="4">
    <source>
        <dbReference type="ARBA" id="ARBA00022723"/>
    </source>
</evidence>
<keyword evidence="7 8" id="KW-0472">Membrane</keyword>
<dbReference type="SUPFAM" id="SSF81665">
    <property type="entry name" value="Calcium ATPase, transmembrane domain M"/>
    <property type="match status" value="1"/>
</dbReference>
<evidence type="ECO:0000256" key="3">
    <source>
        <dbReference type="ARBA" id="ARBA00022692"/>
    </source>
</evidence>
<dbReference type="PROSITE" id="PS00154">
    <property type="entry name" value="ATPASE_E1_E2"/>
    <property type="match status" value="1"/>
</dbReference>
<dbReference type="PANTHER" id="PTHR48085:SF5">
    <property type="entry name" value="CADMIUM_ZINC-TRANSPORTING ATPASE HMA4-RELATED"/>
    <property type="match status" value="1"/>
</dbReference>
<keyword evidence="5" id="KW-1278">Translocase</keyword>
<dbReference type="InterPro" id="IPR051014">
    <property type="entry name" value="Cation_Transport_ATPase_IB"/>
</dbReference>
<dbReference type="InterPro" id="IPR018303">
    <property type="entry name" value="ATPase_P-typ_P_site"/>
</dbReference>
<comment type="subcellular location">
    <subcellularLocation>
        <location evidence="1">Cell membrane</location>
        <topology evidence="1">Multi-pass membrane protein</topology>
    </subcellularLocation>
</comment>
<dbReference type="NCBIfam" id="TIGR01525">
    <property type="entry name" value="ATPase-IB_hvy"/>
    <property type="match status" value="1"/>
</dbReference>
<feature type="transmembrane region" description="Helical" evidence="8">
    <location>
        <begin position="36"/>
        <end position="57"/>
    </location>
</feature>
<feature type="compositionally biased region" description="Low complexity" evidence="9">
    <location>
        <begin position="7"/>
        <end position="16"/>
    </location>
</feature>
<dbReference type="PANTHER" id="PTHR48085">
    <property type="entry name" value="CADMIUM/ZINC-TRANSPORTING ATPASE HMA2-RELATED"/>
    <property type="match status" value="1"/>
</dbReference>
<keyword evidence="4 8" id="KW-0479">Metal-binding</keyword>
<feature type="transmembrane region" description="Helical" evidence="8">
    <location>
        <begin position="256"/>
        <end position="274"/>
    </location>
</feature>
<dbReference type="InterPro" id="IPR036412">
    <property type="entry name" value="HAD-like_sf"/>
</dbReference>
<keyword evidence="8" id="KW-0067">ATP-binding</keyword>
<dbReference type="Pfam" id="PF00122">
    <property type="entry name" value="E1-E2_ATPase"/>
    <property type="match status" value="1"/>
</dbReference>
<proteinExistence type="inferred from homology"/>
<dbReference type="InterPro" id="IPR044492">
    <property type="entry name" value="P_typ_ATPase_HD_dom"/>
</dbReference>
<reference evidence="11 12" key="1">
    <citation type="submission" date="2020-02" db="EMBL/GenBank/DDBJ databases">
        <title>Sequencing the genomes of 1000 actinobacteria strains.</title>
        <authorList>
            <person name="Klenk H.-P."/>
        </authorList>
    </citation>
    <scope>NUCLEOTIDE SEQUENCE [LARGE SCALE GENOMIC DNA]</scope>
    <source>
        <strain evidence="11 12">DSM 19609</strain>
    </source>
</reference>
<dbReference type="Gene3D" id="3.40.1110.10">
    <property type="entry name" value="Calcium-transporting ATPase, cytoplasmic domain N"/>
    <property type="match status" value="1"/>
</dbReference>
<sequence>MSSAEAGTIPGTEPGQGTPPTPSLWARIDRGDLTRLGAVAVLGVLAALSSGLGAWWWTTPLLAGAGLVVGCWPIVVEAWQDVRARRMSMELSMLIAIAAAALIGEWVTAVTITVFVLAAEILEDLCVDRGRDALSELLAFLPSSVHVRRGNEVCDTPLDEVVEGDVLSVLPGERIPVDGTVIDGASSVDQSRITGEPLPVDVSDGSSVFAGSVNQLGAIGVVAERVGETSSYGQIVAAVRAAQGSQAPVQRLADRIAGLLVYVALAAAAVTYLITRDLRATISVVIVAGACGVAAGTPLAILAAIARTARAGAFVKDGTHLELLSGIDTVVFDKTGTLTRGQPVVTGVVPAEGFDVTEVLQAAAGAEMLSEHPLGAAILAHARDEGLTPHTPSDFGYQPGRGLTATVDGRCVRVGNAELVPEASAWTPPADVQGVTSPGTSLPGTWVHVAIGDAYAGTIVLADAVRESARRCIDELRGMGLRTVMMTGDAEAAARAVGRTLGMDEVHAELLPADKSRLIEAQVAAGRRVAMVGDGVNDAPALALAGVGIAMGSGTHIARESADIVLISSDLDDLTSTIRTSRRARRIIMANVAGTIAVDLLGMVLAGFGVLGPLAASIVHVGSESAFILNSARLIPGRRGR</sequence>
<evidence type="ECO:0000313" key="11">
    <source>
        <dbReference type="EMBL" id="NIH56389.1"/>
    </source>
</evidence>
<dbReference type="RefSeq" id="WP_341770032.1">
    <property type="nucleotide sequence ID" value="NZ_BAAAOO010000003.1"/>
</dbReference>
<feature type="region of interest" description="Disordered" evidence="9">
    <location>
        <begin position="1"/>
        <end position="24"/>
    </location>
</feature>
<keyword evidence="8" id="KW-0547">Nucleotide-binding</keyword>
<comment type="caution">
    <text evidence="11">The sequence shown here is derived from an EMBL/GenBank/DDBJ whole genome shotgun (WGS) entry which is preliminary data.</text>
</comment>
<dbReference type="InterPro" id="IPR023299">
    <property type="entry name" value="ATPase_P-typ_cyto_dom_N"/>
</dbReference>
<dbReference type="Gene3D" id="2.70.150.10">
    <property type="entry name" value="Calcium-transporting ATPase, cytoplasmic transduction domain A"/>
    <property type="match status" value="1"/>
</dbReference>
<dbReference type="SFLD" id="SFLDG00002">
    <property type="entry name" value="C1.7:_P-type_atpase_like"/>
    <property type="match status" value="1"/>
</dbReference>
<organism evidence="11 12">
    <name type="scientific">Brooklawnia cerclae</name>
    <dbReference type="NCBI Taxonomy" id="349934"/>
    <lineage>
        <taxon>Bacteria</taxon>
        <taxon>Bacillati</taxon>
        <taxon>Actinomycetota</taxon>
        <taxon>Actinomycetes</taxon>
        <taxon>Propionibacteriales</taxon>
        <taxon>Propionibacteriaceae</taxon>
        <taxon>Brooklawnia</taxon>
    </lineage>
</organism>
<name>A0ABX0SDA9_9ACTN</name>
<evidence type="ECO:0000256" key="6">
    <source>
        <dbReference type="ARBA" id="ARBA00022989"/>
    </source>
</evidence>
<dbReference type="InterPro" id="IPR008250">
    <property type="entry name" value="ATPase_P-typ_transduc_dom_A_sf"/>
</dbReference>
<keyword evidence="6 8" id="KW-1133">Transmembrane helix</keyword>
<evidence type="ECO:0000256" key="7">
    <source>
        <dbReference type="ARBA" id="ARBA00023136"/>
    </source>
</evidence>
<accession>A0ABX0SDA9</accession>
<keyword evidence="8" id="KW-1003">Cell membrane</keyword>
<dbReference type="InterPro" id="IPR023214">
    <property type="entry name" value="HAD_sf"/>
</dbReference>
<dbReference type="EMBL" id="JAAMOZ010000001">
    <property type="protein sequence ID" value="NIH56389.1"/>
    <property type="molecule type" value="Genomic_DNA"/>
</dbReference>
<dbReference type="InterPro" id="IPR001757">
    <property type="entry name" value="P_typ_ATPase"/>
</dbReference>
<feature type="transmembrane region" description="Helical" evidence="8">
    <location>
        <begin position="587"/>
        <end position="608"/>
    </location>
</feature>
<feature type="transmembrane region" description="Helical" evidence="8">
    <location>
        <begin position="93"/>
        <end position="119"/>
    </location>
</feature>
<gene>
    <name evidence="11" type="ORF">FB473_001034</name>
</gene>
<dbReference type="SFLD" id="SFLDS00003">
    <property type="entry name" value="Haloacid_Dehalogenase"/>
    <property type="match status" value="1"/>
</dbReference>
<evidence type="ECO:0000256" key="8">
    <source>
        <dbReference type="RuleBase" id="RU362081"/>
    </source>
</evidence>
<dbReference type="NCBIfam" id="TIGR01494">
    <property type="entry name" value="ATPase_P-type"/>
    <property type="match status" value="2"/>
</dbReference>